<dbReference type="AlphaFoldDB" id="A0AAP6MKI8"/>
<dbReference type="PANTHER" id="PTHR20974:SF0">
    <property type="entry name" value="UPF0585 PROTEIN CG18661"/>
    <property type="match status" value="1"/>
</dbReference>
<evidence type="ECO:0000313" key="2">
    <source>
        <dbReference type="Proteomes" id="UP001302316"/>
    </source>
</evidence>
<dbReference type="InterPro" id="IPR010342">
    <property type="entry name" value="DUF938"/>
</dbReference>
<organism evidence="1 2">
    <name type="scientific">Natronospira elongata</name>
    <dbReference type="NCBI Taxonomy" id="3110268"/>
    <lineage>
        <taxon>Bacteria</taxon>
        <taxon>Pseudomonadati</taxon>
        <taxon>Pseudomonadota</taxon>
        <taxon>Gammaproteobacteria</taxon>
        <taxon>Natronospirales</taxon>
        <taxon>Natronospiraceae</taxon>
        <taxon>Natronospira</taxon>
    </lineage>
</organism>
<dbReference type="RefSeq" id="WP_346049382.1">
    <property type="nucleotide sequence ID" value="NZ_JAYGII010000001.1"/>
</dbReference>
<accession>A0AAP6MKI8</accession>
<dbReference type="Proteomes" id="UP001302316">
    <property type="component" value="Unassembled WGS sequence"/>
</dbReference>
<comment type="caution">
    <text evidence="1">The sequence shown here is derived from an EMBL/GenBank/DDBJ whole genome shotgun (WGS) entry which is preliminary data.</text>
</comment>
<dbReference type="PANTHER" id="PTHR20974">
    <property type="entry name" value="UPF0585 PROTEIN CG18661"/>
    <property type="match status" value="1"/>
</dbReference>
<dbReference type="CDD" id="cd02440">
    <property type="entry name" value="AdoMet_MTases"/>
    <property type="match status" value="1"/>
</dbReference>
<dbReference type="Gene3D" id="3.40.50.150">
    <property type="entry name" value="Vaccinia Virus protein VP39"/>
    <property type="match status" value="1"/>
</dbReference>
<evidence type="ECO:0000313" key="1">
    <source>
        <dbReference type="EMBL" id="MEA5444315.1"/>
    </source>
</evidence>
<dbReference type="Pfam" id="PF06080">
    <property type="entry name" value="DUF938"/>
    <property type="match status" value="1"/>
</dbReference>
<dbReference type="InterPro" id="IPR029063">
    <property type="entry name" value="SAM-dependent_MTases_sf"/>
</dbReference>
<sequence length="206" mass="22486">MSELPVSPACERNKGPIQAVLKCVFEQPGVILEIGSGTGQHAVHFARELSHLVWHTSEQPGALSPVQAWLASARLSNLHGPHALDVSAAEWPLSRVEGVFSANTAHIMHWPEVVAMFQGVGRILVAGGRFCLYGPFMRHGEHNSESNRAFDASLRQRDPGMGIRDIEDLNRLAGDAGLSWVAEHAMPANNRLLVWQKAPERPEEGA</sequence>
<protein>
    <submittedName>
        <fullName evidence="1">DUF938 domain-containing protein</fullName>
    </submittedName>
</protein>
<keyword evidence="2" id="KW-1185">Reference proteome</keyword>
<dbReference type="EMBL" id="JAYGII010000001">
    <property type="protein sequence ID" value="MEA5444315.1"/>
    <property type="molecule type" value="Genomic_DNA"/>
</dbReference>
<reference evidence="1 2" key="1">
    <citation type="submission" date="2023-12" db="EMBL/GenBank/DDBJ databases">
        <title>Whole-genome sequencing of halo(alkali)philic microorganisms from hypersaline lakes.</title>
        <authorList>
            <person name="Sorokin D.Y."/>
            <person name="Merkel A.Y."/>
            <person name="Messina E."/>
            <person name="Yakimov M."/>
        </authorList>
    </citation>
    <scope>NUCLEOTIDE SEQUENCE [LARGE SCALE GENOMIC DNA]</scope>
    <source>
        <strain evidence="1 2">AB-CW1</strain>
    </source>
</reference>
<proteinExistence type="predicted"/>
<name>A0AAP6MKI8_9GAMM</name>
<gene>
    <name evidence="1" type="ORF">VCB98_00600</name>
</gene>
<dbReference type="SUPFAM" id="SSF53335">
    <property type="entry name" value="S-adenosyl-L-methionine-dependent methyltransferases"/>
    <property type="match status" value="1"/>
</dbReference>